<evidence type="ECO:0000256" key="4">
    <source>
        <dbReference type="SAM" id="MobiDB-lite"/>
    </source>
</evidence>
<dbReference type="InterPro" id="IPR000524">
    <property type="entry name" value="Tscrpt_reg_HTH_GntR"/>
</dbReference>
<dbReference type="GO" id="GO:0045892">
    <property type="term" value="P:negative regulation of DNA-templated transcription"/>
    <property type="evidence" value="ECO:0007669"/>
    <property type="project" value="TreeGrafter"/>
</dbReference>
<dbReference type="AlphaFoldDB" id="A0A1W2DWW8"/>
<dbReference type="SMART" id="SM00345">
    <property type="entry name" value="HTH_GNTR"/>
    <property type="match status" value="1"/>
</dbReference>
<dbReference type="SUPFAM" id="SSF64288">
    <property type="entry name" value="Chorismate lyase-like"/>
    <property type="match status" value="1"/>
</dbReference>
<dbReference type="PRINTS" id="PR00035">
    <property type="entry name" value="HTHGNTR"/>
</dbReference>
<feature type="domain" description="HTH gntR-type" evidence="5">
    <location>
        <begin position="37"/>
        <end position="105"/>
    </location>
</feature>
<dbReference type="Proteomes" id="UP000192656">
    <property type="component" value="Unassembled WGS sequence"/>
</dbReference>
<sequence length="267" mass="29846">MEPKRSLYRERPAAEFDIGDGDGGEMSESGSEGLAFRPLYAQVRARLVQRLISGEWTPGMMLPSEFQIAKELGVSQGTVRKALDAMTAEHLLVRRQGRGTFVAIPEESRILFKFFRLVADDGTRLFPRSEVIGRGRSRACALIRDQLKLSPKDDVWWIDRVRRLGEKPVIVERVTLPVARFETLGAMETIPNNVYALYSEHYGITIGRAAEKLKAKLASDHVATHLGCSLGDPVLQVERLALALDDTPVEHRLSTCLTEDFHYGADL</sequence>
<evidence type="ECO:0000313" key="7">
    <source>
        <dbReference type="Proteomes" id="UP000192656"/>
    </source>
</evidence>
<dbReference type="SUPFAM" id="SSF46785">
    <property type="entry name" value="Winged helix' DNA-binding domain"/>
    <property type="match status" value="1"/>
</dbReference>
<dbReference type="InterPro" id="IPR028978">
    <property type="entry name" value="Chorismate_lyase_/UTRA_dom_sf"/>
</dbReference>
<keyword evidence="2" id="KW-0238">DNA-binding</keyword>
<dbReference type="PROSITE" id="PS50949">
    <property type="entry name" value="HTH_GNTR"/>
    <property type="match status" value="1"/>
</dbReference>
<dbReference type="Pfam" id="PF07702">
    <property type="entry name" value="UTRA"/>
    <property type="match status" value="1"/>
</dbReference>
<feature type="compositionally biased region" description="Basic and acidic residues" evidence="4">
    <location>
        <begin position="1"/>
        <end position="14"/>
    </location>
</feature>
<keyword evidence="1" id="KW-0805">Transcription regulation</keyword>
<dbReference type="InterPro" id="IPR011663">
    <property type="entry name" value="UTRA"/>
</dbReference>
<dbReference type="Pfam" id="PF00392">
    <property type="entry name" value="GntR"/>
    <property type="match status" value="1"/>
</dbReference>
<dbReference type="Gene3D" id="3.40.1410.10">
    <property type="entry name" value="Chorismate lyase-like"/>
    <property type="match status" value="1"/>
</dbReference>
<dbReference type="CDD" id="cd07377">
    <property type="entry name" value="WHTH_GntR"/>
    <property type="match status" value="1"/>
</dbReference>
<gene>
    <name evidence="6" type="ORF">SAMN06297251_11878</name>
</gene>
<evidence type="ECO:0000259" key="5">
    <source>
        <dbReference type="PROSITE" id="PS50949"/>
    </source>
</evidence>
<dbReference type="GO" id="GO:0003700">
    <property type="term" value="F:DNA-binding transcription factor activity"/>
    <property type="evidence" value="ECO:0007669"/>
    <property type="project" value="InterPro"/>
</dbReference>
<protein>
    <submittedName>
        <fullName evidence="6">GntR family transcriptional regulator</fullName>
    </submittedName>
</protein>
<dbReference type="STRING" id="937218.SAMN06297251_11878"/>
<dbReference type="InterPro" id="IPR050679">
    <property type="entry name" value="Bact_HTH_transcr_reg"/>
</dbReference>
<organism evidence="6 7">
    <name type="scientific">Fulvimarina manganoxydans</name>
    <dbReference type="NCBI Taxonomy" id="937218"/>
    <lineage>
        <taxon>Bacteria</taxon>
        <taxon>Pseudomonadati</taxon>
        <taxon>Pseudomonadota</taxon>
        <taxon>Alphaproteobacteria</taxon>
        <taxon>Hyphomicrobiales</taxon>
        <taxon>Aurantimonadaceae</taxon>
        <taxon>Fulvimarina</taxon>
    </lineage>
</organism>
<reference evidence="6 7" key="1">
    <citation type="submission" date="2017-04" db="EMBL/GenBank/DDBJ databases">
        <authorList>
            <person name="Afonso C.L."/>
            <person name="Miller P.J."/>
            <person name="Scott M.A."/>
            <person name="Spackman E."/>
            <person name="Goraichik I."/>
            <person name="Dimitrov K.M."/>
            <person name="Suarez D.L."/>
            <person name="Swayne D.E."/>
        </authorList>
    </citation>
    <scope>NUCLEOTIDE SEQUENCE [LARGE SCALE GENOMIC DNA]</scope>
    <source>
        <strain evidence="6 7">CGMCC 1.10972</strain>
    </source>
</reference>
<evidence type="ECO:0000256" key="3">
    <source>
        <dbReference type="ARBA" id="ARBA00023163"/>
    </source>
</evidence>
<accession>A0A1W2DWW8</accession>
<keyword evidence="7" id="KW-1185">Reference proteome</keyword>
<evidence type="ECO:0000256" key="1">
    <source>
        <dbReference type="ARBA" id="ARBA00023015"/>
    </source>
</evidence>
<dbReference type="PANTHER" id="PTHR44846">
    <property type="entry name" value="MANNOSYL-D-GLYCERATE TRANSPORT/METABOLISM SYSTEM REPRESSOR MNGR-RELATED"/>
    <property type="match status" value="1"/>
</dbReference>
<name>A0A1W2DWW8_9HYPH</name>
<dbReference type="Gene3D" id="1.10.10.10">
    <property type="entry name" value="Winged helix-like DNA-binding domain superfamily/Winged helix DNA-binding domain"/>
    <property type="match status" value="1"/>
</dbReference>
<dbReference type="InterPro" id="IPR036388">
    <property type="entry name" value="WH-like_DNA-bd_sf"/>
</dbReference>
<evidence type="ECO:0000256" key="2">
    <source>
        <dbReference type="ARBA" id="ARBA00023125"/>
    </source>
</evidence>
<evidence type="ECO:0000313" key="6">
    <source>
        <dbReference type="EMBL" id="SMD01913.1"/>
    </source>
</evidence>
<proteinExistence type="predicted"/>
<keyword evidence="3" id="KW-0804">Transcription</keyword>
<dbReference type="GO" id="GO:0003677">
    <property type="term" value="F:DNA binding"/>
    <property type="evidence" value="ECO:0007669"/>
    <property type="project" value="UniProtKB-KW"/>
</dbReference>
<dbReference type="EMBL" id="FWXR01000018">
    <property type="protein sequence ID" value="SMD01913.1"/>
    <property type="molecule type" value="Genomic_DNA"/>
</dbReference>
<dbReference type="InterPro" id="IPR036390">
    <property type="entry name" value="WH_DNA-bd_sf"/>
</dbReference>
<dbReference type="PANTHER" id="PTHR44846:SF1">
    <property type="entry name" value="MANNOSYL-D-GLYCERATE TRANSPORT_METABOLISM SYSTEM REPRESSOR MNGR-RELATED"/>
    <property type="match status" value="1"/>
</dbReference>
<dbReference type="SMART" id="SM00866">
    <property type="entry name" value="UTRA"/>
    <property type="match status" value="1"/>
</dbReference>
<feature type="region of interest" description="Disordered" evidence="4">
    <location>
        <begin position="1"/>
        <end position="29"/>
    </location>
</feature>